<organism evidence="2 3">
    <name type="scientific">Burkholderia cepacia</name>
    <name type="common">Pseudomonas cepacia</name>
    <dbReference type="NCBI Taxonomy" id="292"/>
    <lineage>
        <taxon>Bacteria</taxon>
        <taxon>Pseudomonadati</taxon>
        <taxon>Pseudomonadota</taxon>
        <taxon>Betaproteobacteria</taxon>
        <taxon>Burkholderiales</taxon>
        <taxon>Burkholderiaceae</taxon>
        <taxon>Burkholderia</taxon>
        <taxon>Burkholderia cepacia complex</taxon>
    </lineage>
</organism>
<proteinExistence type="predicted"/>
<accession>A0A103ZR57</accession>
<dbReference type="Proteomes" id="UP000069001">
    <property type="component" value="Unassembled WGS sequence"/>
</dbReference>
<reference evidence="2 3" key="1">
    <citation type="submission" date="2015-11" db="EMBL/GenBank/DDBJ databases">
        <title>Expanding the genomic diversity of Burkholderia species for the development of highly accurate diagnostics.</title>
        <authorList>
            <person name="Sahl J."/>
            <person name="Keim P."/>
            <person name="Wagner D."/>
        </authorList>
    </citation>
    <scope>NUCLEOTIDE SEQUENCE [LARGE SCALE GENOMIC DNA]</scope>
    <source>
        <strain evidence="2 3">MSMB1302</strain>
    </source>
</reference>
<dbReference type="EMBL" id="LOYH01000037">
    <property type="protein sequence ID" value="KVK84610.1"/>
    <property type="molecule type" value="Genomic_DNA"/>
</dbReference>
<dbReference type="AlphaFoldDB" id="A0A103ZR57"/>
<comment type="caution">
    <text evidence="2">The sequence shown here is derived from an EMBL/GenBank/DDBJ whole genome shotgun (WGS) entry which is preliminary data.</text>
</comment>
<protein>
    <submittedName>
        <fullName evidence="2">Uncharacterized protein</fullName>
    </submittedName>
</protein>
<evidence type="ECO:0000313" key="3">
    <source>
        <dbReference type="Proteomes" id="UP000069001"/>
    </source>
</evidence>
<feature type="region of interest" description="Disordered" evidence="1">
    <location>
        <begin position="32"/>
        <end position="56"/>
    </location>
</feature>
<name>A0A103ZR57_BURCE</name>
<sequence>MSGQTTQHRVASMQLVERDELVGLVPLVHAAGPAHHGRNAGLPEQPASVPNATVPNASEPLSIASRRAASLSGAVASPGYAPSGCNRMSVSGCTARIFGNSSDSA</sequence>
<evidence type="ECO:0000313" key="2">
    <source>
        <dbReference type="EMBL" id="KVK84610.1"/>
    </source>
</evidence>
<gene>
    <name evidence="2" type="ORF">WS90_11560</name>
</gene>
<evidence type="ECO:0000256" key="1">
    <source>
        <dbReference type="SAM" id="MobiDB-lite"/>
    </source>
</evidence>